<dbReference type="EMBL" id="JAINUG010000641">
    <property type="protein sequence ID" value="KAJ8362551.1"/>
    <property type="molecule type" value="Genomic_DNA"/>
</dbReference>
<name>A0AAD7VYJ4_9TELE</name>
<keyword evidence="2" id="KW-1185">Reference proteome</keyword>
<reference evidence="1" key="1">
    <citation type="journal article" date="2023" name="Science">
        <title>Genome structures resolve the early diversification of teleost fishes.</title>
        <authorList>
            <person name="Parey E."/>
            <person name="Louis A."/>
            <person name="Montfort J."/>
            <person name="Bouchez O."/>
            <person name="Roques C."/>
            <person name="Iampietro C."/>
            <person name="Lluch J."/>
            <person name="Castinel A."/>
            <person name="Donnadieu C."/>
            <person name="Desvignes T."/>
            <person name="Floi Bucao C."/>
            <person name="Jouanno E."/>
            <person name="Wen M."/>
            <person name="Mejri S."/>
            <person name="Dirks R."/>
            <person name="Jansen H."/>
            <person name="Henkel C."/>
            <person name="Chen W.J."/>
            <person name="Zahm M."/>
            <person name="Cabau C."/>
            <person name="Klopp C."/>
            <person name="Thompson A.W."/>
            <person name="Robinson-Rechavi M."/>
            <person name="Braasch I."/>
            <person name="Lecointre G."/>
            <person name="Bobe J."/>
            <person name="Postlethwait J.H."/>
            <person name="Berthelot C."/>
            <person name="Roest Crollius H."/>
            <person name="Guiguen Y."/>
        </authorList>
    </citation>
    <scope>NUCLEOTIDE SEQUENCE</scope>
    <source>
        <strain evidence="1">NC1722</strain>
    </source>
</reference>
<evidence type="ECO:0000313" key="1">
    <source>
        <dbReference type="EMBL" id="KAJ8362551.1"/>
    </source>
</evidence>
<gene>
    <name evidence="1" type="ORF">AAFF_G00369640</name>
</gene>
<sequence>MEVTGLEYQTSALGDSCNSPAPQPPLLFGMSNSEDCRVNDDGRAVECRALEWHKVPFHP</sequence>
<accession>A0AAD7VYJ4</accession>
<proteinExistence type="predicted"/>
<evidence type="ECO:0000313" key="2">
    <source>
        <dbReference type="Proteomes" id="UP001221898"/>
    </source>
</evidence>
<dbReference type="Proteomes" id="UP001221898">
    <property type="component" value="Unassembled WGS sequence"/>
</dbReference>
<comment type="caution">
    <text evidence="1">The sequence shown here is derived from an EMBL/GenBank/DDBJ whole genome shotgun (WGS) entry which is preliminary data.</text>
</comment>
<dbReference type="AlphaFoldDB" id="A0AAD7VYJ4"/>
<organism evidence="1 2">
    <name type="scientific">Aldrovandia affinis</name>
    <dbReference type="NCBI Taxonomy" id="143900"/>
    <lineage>
        <taxon>Eukaryota</taxon>
        <taxon>Metazoa</taxon>
        <taxon>Chordata</taxon>
        <taxon>Craniata</taxon>
        <taxon>Vertebrata</taxon>
        <taxon>Euteleostomi</taxon>
        <taxon>Actinopterygii</taxon>
        <taxon>Neopterygii</taxon>
        <taxon>Teleostei</taxon>
        <taxon>Notacanthiformes</taxon>
        <taxon>Halosauridae</taxon>
        <taxon>Aldrovandia</taxon>
    </lineage>
</organism>
<protein>
    <submittedName>
        <fullName evidence="1">Uncharacterized protein</fullName>
    </submittedName>
</protein>